<dbReference type="EMBL" id="GDIQ01064172">
    <property type="protein sequence ID" value="JAN30565.1"/>
    <property type="molecule type" value="Transcribed_RNA"/>
</dbReference>
<dbReference type="OrthoDB" id="6361352at2759"/>
<dbReference type="AlphaFoldDB" id="A0A0P5N3Q1"/>
<name>A0A0P5N3Q1_9CRUS</name>
<sequence length="201" mass="21888">MSNIFLVSFLIGCCVSSAWASLNLHGEPLLSGLTSFTIVVETKTVEKQTTCYITSGVVNQCRRKRGIEEKPEFVQDEGLEIQPSAVFGIEATPIPRALNPMNFYNSEKVIGSFDDTYFNSQNIFRQIAAKGRSNKITVGDCGQSTVNLSQFLACLGMTVQETTTLTATFTELETVSSGTVIMTVKGCTPAGFPYTYCPSMI</sequence>
<proteinExistence type="predicted"/>
<evidence type="ECO:0000313" key="1">
    <source>
        <dbReference type="EMBL" id="JAN30565.1"/>
    </source>
</evidence>
<reference evidence="1" key="1">
    <citation type="submission" date="2015-10" db="EMBL/GenBank/DDBJ databases">
        <title>EvidentialGene: Evidence-directed Construction of Complete mRNA Transcriptomes without Genomes.</title>
        <authorList>
            <person name="Gilbert D.G."/>
        </authorList>
    </citation>
    <scope>NUCLEOTIDE SEQUENCE</scope>
</reference>
<protein>
    <submittedName>
        <fullName evidence="1">Uncharacterized protein</fullName>
    </submittedName>
</protein>
<organism evidence="1">
    <name type="scientific">Daphnia magna</name>
    <dbReference type="NCBI Taxonomy" id="35525"/>
    <lineage>
        <taxon>Eukaryota</taxon>
        <taxon>Metazoa</taxon>
        <taxon>Ecdysozoa</taxon>
        <taxon>Arthropoda</taxon>
        <taxon>Crustacea</taxon>
        <taxon>Branchiopoda</taxon>
        <taxon>Diplostraca</taxon>
        <taxon>Cladocera</taxon>
        <taxon>Anomopoda</taxon>
        <taxon>Daphniidae</taxon>
        <taxon>Daphnia</taxon>
    </lineage>
</organism>
<accession>A0A0P5N3Q1</accession>